<evidence type="ECO:0000313" key="2">
    <source>
        <dbReference type="EMBL" id="SDJ55293.1"/>
    </source>
</evidence>
<dbReference type="Proteomes" id="UP000199225">
    <property type="component" value="Unassembled WGS sequence"/>
</dbReference>
<protein>
    <submittedName>
        <fullName evidence="2">Uncharacterized protein</fullName>
    </submittedName>
</protein>
<name>A0A1G8UNC9_9BACI</name>
<reference evidence="3" key="1">
    <citation type="submission" date="2016-10" db="EMBL/GenBank/DDBJ databases">
        <authorList>
            <person name="Varghese N."/>
            <person name="Submissions S."/>
        </authorList>
    </citation>
    <scope>NUCLEOTIDE SEQUENCE [LARGE SCALE GENOMIC DNA]</scope>
    <source>
        <strain evidence="3">DSM 4771</strain>
    </source>
</reference>
<dbReference type="AlphaFoldDB" id="A0A1G8UNC9"/>
<keyword evidence="1" id="KW-1133">Transmembrane helix</keyword>
<dbReference type="RefSeq" id="WP_093194010.1">
    <property type="nucleotide sequence ID" value="NZ_FNEV01000007.1"/>
</dbReference>
<keyword evidence="3" id="KW-1185">Reference proteome</keyword>
<proteinExistence type="predicted"/>
<keyword evidence="1" id="KW-0812">Transmembrane</keyword>
<keyword evidence="1" id="KW-0472">Membrane</keyword>
<feature type="transmembrane region" description="Helical" evidence="1">
    <location>
        <begin position="7"/>
        <end position="27"/>
    </location>
</feature>
<accession>A0A1G8UNC9</accession>
<gene>
    <name evidence="2" type="ORF">SAMN04490247_2294</name>
</gene>
<organism evidence="2 3">
    <name type="scientific">Salimicrobium halophilum</name>
    <dbReference type="NCBI Taxonomy" id="86666"/>
    <lineage>
        <taxon>Bacteria</taxon>
        <taxon>Bacillati</taxon>
        <taxon>Bacillota</taxon>
        <taxon>Bacilli</taxon>
        <taxon>Bacillales</taxon>
        <taxon>Bacillaceae</taxon>
        <taxon>Salimicrobium</taxon>
    </lineage>
</organism>
<evidence type="ECO:0000256" key="1">
    <source>
        <dbReference type="SAM" id="Phobius"/>
    </source>
</evidence>
<dbReference type="EMBL" id="FNEV01000007">
    <property type="protein sequence ID" value="SDJ55293.1"/>
    <property type="molecule type" value="Genomic_DNA"/>
</dbReference>
<feature type="transmembrane region" description="Helical" evidence="1">
    <location>
        <begin position="33"/>
        <end position="51"/>
    </location>
</feature>
<evidence type="ECO:0000313" key="3">
    <source>
        <dbReference type="Proteomes" id="UP000199225"/>
    </source>
</evidence>
<sequence>MTKENKLFWILGIIGITNIIVSIVLLATINNTMISLMIFTSGIFLIIGGIADRKEKDRRRHRDS</sequence>